<keyword evidence="2" id="KW-0472">Membrane</keyword>
<keyword evidence="2" id="KW-1133">Transmembrane helix</keyword>
<reference evidence="4 5" key="1">
    <citation type="submission" date="2016-03" db="EMBL/GenBank/DDBJ databases">
        <authorList>
            <person name="Ploux O."/>
        </authorList>
    </citation>
    <scope>NUCLEOTIDE SEQUENCE [LARGE SCALE GENOMIC DNA]</scope>
    <source>
        <strain evidence="4 5">URUG2</strain>
    </source>
</reference>
<evidence type="ECO:0000256" key="2">
    <source>
        <dbReference type="SAM" id="Phobius"/>
    </source>
</evidence>
<name>A0A2D3V1T7_9PEZI</name>
<evidence type="ECO:0000313" key="5">
    <source>
        <dbReference type="Proteomes" id="UP000225277"/>
    </source>
</evidence>
<dbReference type="SUPFAM" id="SSF54909">
    <property type="entry name" value="Dimeric alpha+beta barrel"/>
    <property type="match status" value="1"/>
</dbReference>
<dbReference type="AlphaFoldDB" id="A0A2D3V1T7"/>
<dbReference type="GeneID" id="35596597"/>
<feature type="transmembrane region" description="Helical" evidence="2">
    <location>
        <begin position="161"/>
        <end position="184"/>
    </location>
</feature>
<dbReference type="Pfam" id="PF07110">
    <property type="entry name" value="EthD"/>
    <property type="match status" value="1"/>
</dbReference>
<keyword evidence="2" id="KW-0812">Transmembrane</keyword>
<evidence type="ECO:0000259" key="3">
    <source>
        <dbReference type="Pfam" id="PF07110"/>
    </source>
</evidence>
<feature type="domain" description="EthD" evidence="3">
    <location>
        <begin position="31"/>
        <end position="127"/>
    </location>
</feature>
<accession>A0A2D3V1T7</accession>
<evidence type="ECO:0000313" key="4">
    <source>
        <dbReference type="EMBL" id="CZT15469.1"/>
    </source>
</evidence>
<dbReference type="RefSeq" id="XP_023622365.1">
    <property type="nucleotide sequence ID" value="XM_023766597.1"/>
</dbReference>
<dbReference type="OrthoDB" id="3454835at2759"/>
<protein>
    <recommendedName>
        <fullName evidence="3">EthD domain-containing protein</fullName>
    </recommendedName>
</protein>
<sequence>MVSDLPAVPARAEPNGPPTHYLCLTILGYRKAGLSEEAYRNHMTTVSAPITKPLMAKYGIKRWTQIHNQAATRELMGHLFDSQMVNLADYDCFSQVVFESIEDYKKIKQDPVYKAKLMHDHELFADTKNSKMTIGWIEEFVNNGKVVDGLKFASEDSGSSWGFSSMFFGMIVGGALATGAANALKYWKLAGR</sequence>
<evidence type="ECO:0000256" key="1">
    <source>
        <dbReference type="ARBA" id="ARBA00005986"/>
    </source>
</evidence>
<dbReference type="EMBL" id="FJUY01000001">
    <property type="protein sequence ID" value="CZT15469.1"/>
    <property type="molecule type" value="Genomic_DNA"/>
</dbReference>
<proteinExistence type="inferred from homology"/>
<dbReference type="Gene3D" id="3.30.70.100">
    <property type="match status" value="1"/>
</dbReference>
<dbReference type="GO" id="GO:0016491">
    <property type="term" value="F:oxidoreductase activity"/>
    <property type="evidence" value="ECO:0007669"/>
    <property type="project" value="InterPro"/>
</dbReference>
<dbReference type="InterPro" id="IPR009799">
    <property type="entry name" value="EthD_dom"/>
</dbReference>
<dbReference type="InterPro" id="IPR011008">
    <property type="entry name" value="Dimeric_a/b-barrel"/>
</dbReference>
<dbReference type="STRING" id="112498.A0A2D3V1T7"/>
<keyword evidence="5" id="KW-1185">Reference proteome</keyword>
<gene>
    <name evidence="4" type="ORF">RCC_01326</name>
</gene>
<dbReference type="Proteomes" id="UP000225277">
    <property type="component" value="Unassembled WGS sequence"/>
</dbReference>
<comment type="similarity">
    <text evidence="1">Belongs to the tpcK family.</text>
</comment>
<organism evidence="4 5">
    <name type="scientific">Ramularia collo-cygni</name>
    <dbReference type="NCBI Taxonomy" id="112498"/>
    <lineage>
        <taxon>Eukaryota</taxon>
        <taxon>Fungi</taxon>
        <taxon>Dikarya</taxon>
        <taxon>Ascomycota</taxon>
        <taxon>Pezizomycotina</taxon>
        <taxon>Dothideomycetes</taxon>
        <taxon>Dothideomycetidae</taxon>
        <taxon>Mycosphaerellales</taxon>
        <taxon>Mycosphaerellaceae</taxon>
        <taxon>Ramularia</taxon>
    </lineage>
</organism>